<evidence type="ECO:0000313" key="4">
    <source>
        <dbReference type="EMBL" id="RFA28654.1"/>
    </source>
</evidence>
<dbReference type="Gene3D" id="3.20.20.450">
    <property type="entry name" value="EAL domain"/>
    <property type="match status" value="1"/>
</dbReference>
<dbReference type="RefSeq" id="WP_116417450.1">
    <property type="nucleotide sequence ID" value="NZ_NBXC01000008.1"/>
</dbReference>
<evidence type="ECO:0000259" key="2">
    <source>
        <dbReference type="PROSITE" id="PS50883"/>
    </source>
</evidence>
<name>A0A3E0WFD0_9MICO</name>
<organism evidence="4 5">
    <name type="scientific">Subtercola boreus</name>
    <dbReference type="NCBI Taxonomy" id="120213"/>
    <lineage>
        <taxon>Bacteria</taxon>
        <taxon>Bacillati</taxon>
        <taxon>Actinomycetota</taxon>
        <taxon>Actinomycetes</taxon>
        <taxon>Micrococcales</taxon>
        <taxon>Microbacteriaceae</taxon>
        <taxon>Subtercola</taxon>
    </lineage>
</organism>
<dbReference type="PANTHER" id="PTHR33121">
    <property type="entry name" value="CYCLIC DI-GMP PHOSPHODIESTERASE PDEF"/>
    <property type="match status" value="1"/>
</dbReference>
<keyword evidence="1" id="KW-0472">Membrane</keyword>
<evidence type="ECO:0000259" key="3">
    <source>
        <dbReference type="PROSITE" id="PS50887"/>
    </source>
</evidence>
<dbReference type="SMART" id="SM00267">
    <property type="entry name" value="GGDEF"/>
    <property type="match status" value="1"/>
</dbReference>
<dbReference type="EMBL" id="NBXE01000008">
    <property type="protein sequence ID" value="RFA28654.1"/>
    <property type="molecule type" value="Genomic_DNA"/>
</dbReference>
<feature type="transmembrane region" description="Helical" evidence="1">
    <location>
        <begin position="146"/>
        <end position="164"/>
    </location>
</feature>
<dbReference type="PROSITE" id="PS50883">
    <property type="entry name" value="EAL"/>
    <property type="match status" value="1"/>
</dbReference>
<dbReference type="PANTHER" id="PTHR33121:SF79">
    <property type="entry name" value="CYCLIC DI-GMP PHOSPHODIESTERASE PDED-RELATED"/>
    <property type="match status" value="1"/>
</dbReference>
<dbReference type="SMART" id="SM00052">
    <property type="entry name" value="EAL"/>
    <property type="match status" value="1"/>
</dbReference>
<dbReference type="NCBIfam" id="TIGR00254">
    <property type="entry name" value="GGDEF"/>
    <property type="match status" value="1"/>
</dbReference>
<dbReference type="InterPro" id="IPR000160">
    <property type="entry name" value="GGDEF_dom"/>
</dbReference>
<dbReference type="InterPro" id="IPR001633">
    <property type="entry name" value="EAL_dom"/>
</dbReference>
<feature type="domain" description="GGDEF" evidence="3">
    <location>
        <begin position="211"/>
        <end position="348"/>
    </location>
</feature>
<feature type="domain" description="EAL" evidence="2">
    <location>
        <begin position="365"/>
        <end position="616"/>
    </location>
</feature>
<dbReference type="GO" id="GO:0071111">
    <property type="term" value="F:cyclic-guanylate-specific phosphodiesterase activity"/>
    <property type="evidence" value="ECO:0007669"/>
    <property type="project" value="InterPro"/>
</dbReference>
<dbReference type="FunFam" id="3.30.70.270:FF:000001">
    <property type="entry name" value="Diguanylate cyclase domain protein"/>
    <property type="match status" value="1"/>
</dbReference>
<dbReference type="InterPro" id="IPR043128">
    <property type="entry name" value="Rev_trsase/Diguanyl_cyclase"/>
</dbReference>
<reference evidence="4 5" key="1">
    <citation type="submission" date="2017-04" db="EMBL/GenBank/DDBJ databases">
        <title>Comparative genome analysis of Subtercola boreus.</title>
        <authorList>
            <person name="Cho Y.-J."/>
            <person name="Cho A."/>
            <person name="Kim O.-S."/>
            <person name="Lee J.-I."/>
        </authorList>
    </citation>
    <scope>NUCLEOTIDE SEQUENCE [LARGE SCALE GENOMIC DNA]</scope>
    <source>
        <strain evidence="4 5">P28004</strain>
    </source>
</reference>
<dbReference type="OrthoDB" id="23692at2"/>
<dbReference type="InterPro" id="IPR035919">
    <property type="entry name" value="EAL_sf"/>
</dbReference>
<feature type="transmembrane region" description="Helical" evidence="1">
    <location>
        <begin position="122"/>
        <end position="140"/>
    </location>
</feature>
<dbReference type="SUPFAM" id="SSF141868">
    <property type="entry name" value="EAL domain-like"/>
    <property type="match status" value="1"/>
</dbReference>
<keyword evidence="1" id="KW-1133">Transmembrane helix</keyword>
<comment type="caution">
    <text evidence="4">The sequence shown here is derived from an EMBL/GenBank/DDBJ whole genome shotgun (WGS) entry which is preliminary data.</text>
</comment>
<dbReference type="PROSITE" id="PS50887">
    <property type="entry name" value="GGDEF"/>
    <property type="match status" value="1"/>
</dbReference>
<dbReference type="Pfam" id="PF00990">
    <property type="entry name" value="GGDEF"/>
    <property type="match status" value="1"/>
</dbReference>
<dbReference type="AlphaFoldDB" id="A0A3E0WFD0"/>
<dbReference type="Pfam" id="PF00563">
    <property type="entry name" value="EAL"/>
    <property type="match status" value="1"/>
</dbReference>
<dbReference type="InterPro" id="IPR029787">
    <property type="entry name" value="Nucleotide_cyclase"/>
</dbReference>
<dbReference type="CDD" id="cd01948">
    <property type="entry name" value="EAL"/>
    <property type="match status" value="1"/>
</dbReference>
<evidence type="ECO:0000313" key="5">
    <source>
        <dbReference type="Proteomes" id="UP000257080"/>
    </source>
</evidence>
<protein>
    <recommendedName>
        <fullName evidence="6">GGDEF-domain containing protein</fullName>
    </recommendedName>
</protein>
<keyword evidence="1" id="KW-0812">Transmembrane</keyword>
<sequence>MTGTFGGTAAMDGELDFRTRVIQVLAIETAVRYGVFSFFVDIQPVWVRVSLAVIAVMAVIVAVLVRRANPVSHLPGRVLIVASMFVVTALSLAVTTSDLAVITSFSLLGLTLSSITLDSYRAGVVVGLIGTSLAVFVAVARSTSPLAVVLIYVGLFVTGSFLILRLRQFLELARDQAVSQANSDSLTGLLNRRGMETRVPELDSEANALGKRIGCLVLDLDHFKSINDSFGHHVGDLVLIRAAKLLNDQVRTPDIVVRTGGEEFAVFALVNDELELARLANRLHAALRASAIAGARAPEPIPAVTASIGGSVGRAATPSDLSTLFRRADRLLYDAKRAGRDTIRIQSSSQLRKDDTPMVAEPGAEASLIAEVREGVRNHSVTVAYQPIVDLQRGQIMGYEALARFTDRLGAPVSPPTLIAIARQLGLLDELTLQIATRAFADMAAFMRLEPQARALHLNVEGPQIHVQSLFDGLRELRREHPMVALRLEFTEASLTHFDDEALNHMKVLTEEGFVFALDDYGQDQADAAALLRLPVSSVKIDKIFLADETNTRHRIILGSFSHLITALRMEAVVEGVETRSGHDTARDLGIGFAQGYLYGRPATAGDTLARLSASGLRVET</sequence>
<proteinExistence type="predicted"/>
<dbReference type="InterPro" id="IPR050706">
    <property type="entry name" value="Cyclic-di-GMP_PDE-like"/>
</dbReference>
<evidence type="ECO:0000256" key="1">
    <source>
        <dbReference type="SAM" id="Phobius"/>
    </source>
</evidence>
<dbReference type="Gene3D" id="3.30.70.270">
    <property type="match status" value="1"/>
</dbReference>
<dbReference type="Proteomes" id="UP000257080">
    <property type="component" value="Unassembled WGS sequence"/>
</dbReference>
<dbReference type="SUPFAM" id="SSF55073">
    <property type="entry name" value="Nucleotide cyclase"/>
    <property type="match status" value="1"/>
</dbReference>
<gene>
    <name evidence="4" type="ORF">B7R25_02675</name>
</gene>
<feature type="transmembrane region" description="Helical" evidence="1">
    <location>
        <begin position="77"/>
        <end position="94"/>
    </location>
</feature>
<accession>A0A3E0WFD0</accession>
<feature type="transmembrane region" description="Helical" evidence="1">
    <location>
        <begin position="45"/>
        <end position="65"/>
    </location>
</feature>
<dbReference type="CDD" id="cd01949">
    <property type="entry name" value="GGDEF"/>
    <property type="match status" value="1"/>
</dbReference>
<evidence type="ECO:0008006" key="6">
    <source>
        <dbReference type="Google" id="ProtNLM"/>
    </source>
</evidence>